<comment type="caution">
    <text evidence="1">The sequence shown here is derived from an EMBL/GenBank/DDBJ whole genome shotgun (WGS) entry which is preliminary data.</text>
</comment>
<dbReference type="EMBL" id="JACEIK010007317">
    <property type="protein sequence ID" value="MCE3050057.1"/>
    <property type="molecule type" value="Genomic_DNA"/>
</dbReference>
<gene>
    <name evidence="1" type="ORF">HAX54_046386</name>
</gene>
<accession>A0ABS8WKP7</accession>
<evidence type="ECO:0000313" key="1">
    <source>
        <dbReference type="EMBL" id="MCE3050057.1"/>
    </source>
</evidence>
<keyword evidence="2" id="KW-1185">Reference proteome</keyword>
<dbReference type="Proteomes" id="UP000823775">
    <property type="component" value="Unassembled WGS sequence"/>
</dbReference>
<reference evidence="1 2" key="1">
    <citation type="journal article" date="2021" name="BMC Genomics">
        <title>Datura genome reveals duplications of psychoactive alkaloid biosynthetic genes and high mutation rate following tissue culture.</title>
        <authorList>
            <person name="Rajewski A."/>
            <person name="Carter-House D."/>
            <person name="Stajich J."/>
            <person name="Litt A."/>
        </authorList>
    </citation>
    <scope>NUCLEOTIDE SEQUENCE [LARGE SCALE GENOMIC DNA]</scope>
    <source>
        <strain evidence="1">AR-01</strain>
    </source>
</reference>
<evidence type="ECO:0000313" key="2">
    <source>
        <dbReference type="Proteomes" id="UP000823775"/>
    </source>
</evidence>
<name>A0ABS8WKP7_DATST</name>
<proteinExistence type="predicted"/>
<organism evidence="1 2">
    <name type="scientific">Datura stramonium</name>
    <name type="common">Jimsonweed</name>
    <name type="synonym">Common thornapple</name>
    <dbReference type="NCBI Taxonomy" id="4076"/>
    <lineage>
        <taxon>Eukaryota</taxon>
        <taxon>Viridiplantae</taxon>
        <taxon>Streptophyta</taxon>
        <taxon>Embryophyta</taxon>
        <taxon>Tracheophyta</taxon>
        <taxon>Spermatophyta</taxon>
        <taxon>Magnoliopsida</taxon>
        <taxon>eudicotyledons</taxon>
        <taxon>Gunneridae</taxon>
        <taxon>Pentapetalae</taxon>
        <taxon>asterids</taxon>
        <taxon>lamiids</taxon>
        <taxon>Solanales</taxon>
        <taxon>Solanaceae</taxon>
        <taxon>Solanoideae</taxon>
        <taxon>Datureae</taxon>
        <taxon>Datura</taxon>
    </lineage>
</organism>
<protein>
    <submittedName>
        <fullName evidence="1">Uncharacterized protein</fullName>
    </submittedName>
</protein>
<sequence>MRWFLENGKCWWSMVVIWSLRKRGKEGARSTGGYERLIWRCGYLIDAAPGFSVGKGNEGAAALVGVVVWSLFGDDSVKMEREKDQLMVRREGGRSLRGENEGEKEETAWGFGSAVWWFGGGIHGGKLRGGNWVLFWWCAVGG</sequence>